<sequence>MARAVMLQGTGSDVGKTVLVAGLCRVARRRGMKVRPFKPQNMSNNAAVADLLGETGGGEIGRAQWLQALACGVPPSVHMNPVLLKPQSETGSQIIVQGRLYGQAKARDYQTLKPKLMDAVLDSWQRIGEDADLVIVEGAGSPAEINLRPRDIANMGFATRADVPVILVGDIDRGGVIASLAGTHLILPDEDRAMIAGFLINKFRGDATLFDEGIRAVNRFTGWRCFGVVPWLKGAARLPAEDSVVLERLSAARGGRLKVAVPVLPRIANFDDLDPFRAEPQVELVFVPPGEKIPSDSGLVVIPGSKSTIGDLIALRQNGWDRDLADHRRRGGHVVGICGGYQMLGRTIRDPDGIEGSVREIEGLGLLEVETTMAPEKTVRNVNARSLHFDLPLSGYEIHLGRTTGPDCARPAAMINGVEDGATSTDGKVFGTYLHGLFGSDAFRARFLETMGIEGSGVNYRADVEAALDEIAEQFEKHLDCDAIFDLAR</sequence>
<dbReference type="Gene3D" id="3.40.50.300">
    <property type="entry name" value="P-loop containing nucleotide triphosphate hydrolases"/>
    <property type="match status" value="1"/>
</dbReference>
<dbReference type="CDD" id="cd05389">
    <property type="entry name" value="CobQ_N"/>
    <property type="match status" value="1"/>
</dbReference>
<dbReference type="HAMAP" id="MF_00028">
    <property type="entry name" value="CobQ"/>
    <property type="match status" value="1"/>
</dbReference>
<dbReference type="EMBL" id="JAGWCR010000005">
    <property type="protein sequence ID" value="MBS3649367.1"/>
    <property type="molecule type" value="Genomic_DNA"/>
</dbReference>
<keyword evidence="4 7" id="KW-0169">Cobalamin biosynthesis</keyword>
<evidence type="ECO:0000256" key="2">
    <source>
        <dbReference type="ARBA" id="ARBA00006205"/>
    </source>
</evidence>
<dbReference type="NCBIfam" id="NF001989">
    <property type="entry name" value="PRK00784.1"/>
    <property type="match status" value="1"/>
</dbReference>
<dbReference type="PANTHER" id="PTHR21343">
    <property type="entry name" value="DETHIOBIOTIN SYNTHETASE"/>
    <property type="match status" value="1"/>
</dbReference>
<evidence type="ECO:0000256" key="5">
    <source>
        <dbReference type="ARBA" id="ARBA00022962"/>
    </source>
</evidence>
<dbReference type="InterPro" id="IPR011698">
    <property type="entry name" value="GATase_3"/>
</dbReference>
<dbReference type="Pfam" id="PF07685">
    <property type="entry name" value="GATase_3"/>
    <property type="match status" value="1"/>
</dbReference>
<dbReference type="Pfam" id="PF01656">
    <property type="entry name" value="CbiA"/>
    <property type="match status" value="1"/>
</dbReference>
<dbReference type="PANTHER" id="PTHR21343:SF1">
    <property type="entry name" value="COBYRIC ACID SYNTHASE"/>
    <property type="match status" value="1"/>
</dbReference>
<accession>A0A942I2A9</accession>
<comment type="pathway">
    <text evidence="1 7">Cofactor biosynthesis; adenosylcobalamin biosynthesis.</text>
</comment>
<evidence type="ECO:0000256" key="3">
    <source>
        <dbReference type="ARBA" id="ARBA00019833"/>
    </source>
</evidence>
<dbReference type="InterPro" id="IPR004459">
    <property type="entry name" value="CobQ_synth"/>
</dbReference>
<proteinExistence type="inferred from homology"/>
<dbReference type="NCBIfam" id="TIGR00313">
    <property type="entry name" value="cobQ"/>
    <property type="match status" value="1"/>
</dbReference>
<feature type="domain" description="CobB/CobQ-like glutamine amidotransferase" evidence="9">
    <location>
        <begin position="258"/>
        <end position="442"/>
    </location>
</feature>
<dbReference type="AlphaFoldDB" id="A0A942I2A9"/>
<protein>
    <recommendedName>
        <fullName evidence="3 7">Cobyric acid synthase</fullName>
    </recommendedName>
</protein>
<dbReference type="Proteomes" id="UP000680348">
    <property type="component" value="Unassembled WGS sequence"/>
</dbReference>
<dbReference type="PROSITE" id="PS51274">
    <property type="entry name" value="GATASE_COBBQ"/>
    <property type="match status" value="1"/>
</dbReference>
<evidence type="ECO:0000256" key="6">
    <source>
        <dbReference type="ARBA" id="ARBA00025166"/>
    </source>
</evidence>
<evidence type="ECO:0000256" key="4">
    <source>
        <dbReference type="ARBA" id="ARBA00022573"/>
    </source>
</evidence>
<dbReference type="InterPro" id="IPR033949">
    <property type="entry name" value="CobQ_GATase1"/>
</dbReference>
<feature type="domain" description="CobQ/CobB/MinD/ParA nucleotide binding" evidence="8">
    <location>
        <begin position="5"/>
        <end position="242"/>
    </location>
</feature>
<evidence type="ECO:0000259" key="9">
    <source>
        <dbReference type="Pfam" id="PF07685"/>
    </source>
</evidence>
<dbReference type="InterPro" id="IPR047045">
    <property type="entry name" value="CobQ_N"/>
</dbReference>
<dbReference type="SUPFAM" id="SSF52540">
    <property type="entry name" value="P-loop containing nucleoside triphosphate hydrolases"/>
    <property type="match status" value="1"/>
</dbReference>
<dbReference type="InterPro" id="IPR029062">
    <property type="entry name" value="Class_I_gatase-like"/>
</dbReference>
<feature type="active site" evidence="7">
    <location>
        <position position="435"/>
    </location>
</feature>
<dbReference type="RefSeq" id="WP_188254917.1">
    <property type="nucleotide sequence ID" value="NZ_JABVCF010000005.1"/>
</dbReference>
<dbReference type="Gene3D" id="3.40.50.880">
    <property type="match status" value="1"/>
</dbReference>
<keyword evidence="5 7" id="KW-0315">Glutamine amidotransferase</keyword>
<evidence type="ECO:0000256" key="1">
    <source>
        <dbReference type="ARBA" id="ARBA00004953"/>
    </source>
</evidence>
<evidence type="ECO:0000313" key="11">
    <source>
        <dbReference type="Proteomes" id="UP000680348"/>
    </source>
</evidence>
<organism evidence="10 11">
    <name type="scientific">Pseudaminobacter soli</name>
    <name type="common">ex Zhang et al. 2022</name>
    <dbReference type="NCBI Taxonomy" id="2831468"/>
    <lineage>
        <taxon>Bacteria</taxon>
        <taxon>Pseudomonadati</taxon>
        <taxon>Pseudomonadota</taxon>
        <taxon>Alphaproteobacteria</taxon>
        <taxon>Hyphomicrobiales</taxon>
        <taxon>Phyllobacteriaceae</taxon>
        <taxon>Pseudaminobacter</taxon>
    </lineage>
</organism>
<comment type="function">
    <text evidence="6 7">Catalyzes amidations at positions B, D, E, and G on adenosylcobyrinic A,C-diamide. NH(2) groups are provided by glutamine, and one molecule of ATP is hydrogenolyzed for each amidation.</text>
</comment>
<dbReference type="GO" id="GO:0003824">
    <property type="term" value="F:catalytic activity"/>
    <property type="evidence" value="ECO:0007669"/>
    <property type="project" value="InterPro"/>
</dbReference>
<dbReference type="GO" id="GO:0009236">
    <property type="term" value="P:cobalamin biosynthetic process"/>
    <property type="evidence" value="ECO:0007669"/>
    <property type="project" value="UniProtKB-UniRule"/>
</dbReference>
<comment type="similarity">
    <text evidence="2 7">Belongs to the CobB/CobQ family. CobQ subfamily.</text>
</comment>
<reference evidence="10" key="1">
    <citation type="submission" date="2021-04" db="EMBL/GenBank/DDBJ databases">
        <title>Pseudaminobacter soli sp. nov., isolated from paddy soil contaminated by heavy metals.</title>
        <authorList>
            <person name="Zhang K."/>
        </authorList>
    </citation>
    <scope>NUCLEOTIDE SEQUENCE</scope>
    <source>
        <strain evidence="10">19-2017</strain>
    </source>
</reference>
<keyword evidence="11" id="KW-1185">Reference proteome</keyword>
<gene>
    <name evidence="7" type="primary">cobQ</name>
    <name evidence="10" type="ORF">KEU06_12175</name>
</gene>
<dbReference type="SUPFAM" id="SSF52317">
    <property type="entry name" value="Class I glutamine amidotransferase-like"/>
    <property type="match status" value="1"/>
</dbReference>
<comment type="caution">
    <text evidence="10">The sequence shown here is derived from an EMBL/GenBank/DDBJ whole genome shotgun (WGS) entry which is preliminary data.</text>
</comment>
<evidence type="ECO:0000313" key="10">
    <source>
        <dbReference type="EMBL" id="MBS3649367.1"/>
    </source>
</evidence>
<dbReference type="GO" id="GO:0015420">
    <property type="term" value="F:ABC-type vitamin B12 transporter activity"/>
    <property type="evidence" value="ECO:0007669"/>
    <property type="project" value="UniProtKB-UniRule"/>
</dbReference>
<dbReference type="CDD" id="cd01750">
    <property type="entry name" value="GATase1_CobQ"/>
    <property type="match status" value="1"/>
</dbReference>
<feature type="active site" description="Nucleophile" evidence="7">
    <location>
        <position position="338"/>
    </location>
</feature>
<name>A0A942I2A9_9HYPH</name>
<evidence type="ECO:0000259" key="8">
    <source>
        <dbReference type="Pfam" id="PF01656"/>
    </source>
</evidence>
<dbReference type="InterPro" id="IPR002586">
    <property type="entry name" value="CobQ/CobB/MinD/ParA_Nub-bd_dom"/>
</dbReference>
<evidence type="ECO:0000256" key="7">
    <source>
        <dbReference type="HAMAP-Rule" id="MF_00028"/>
    </source>
</evidence>
<dbReference type="InterPro" id="IPR027417">
    <property type="entry name" value="P-loop_NTPase"/>
</dbReference>